<keyword evidence="2" id="KW-0175">Coiled coil</keyword>
<dbReference type="GeneID" id="22656786"/>
<reference evidence="4" key="1">
    <citation type="submission" date="2013-03" db="EMBL/GenBank/DDBJ databases">
        <title>Organelle genomes of microalga Chlorella protothecoides reveal evolution from autotroph to heterotroph.</title>
        <authorList>
            <person name="Yan D."/>
            <person name="Wang Y."/>
            <person name="Shen Y."/>
            <person name="Gong J."/>
            <person name="Gao C."/>
            <person name="Jiang H."/>
            <person name="Dai J."/>
            <person name="Wu Q."/>
        </authorList>
    </citation>
    <scope>NUCLEOTIDE SEQUENCE</scope>
</reference>
<dbReference type="GO" id="GO:0015074">
    <property type="term" value="P:DNA integration"/>
    <property type="evidence" value="ECO:0007669"/>
    <property type="project" value="InterPro"/>
</dbReference>
<accession>A0A0A6ZEJ2</accession>
<protein>
    <submittedName>
        <fullName evidence="5">Integrase recombinase</fullName>
    </submittedName>
    <submittedName>
        <fullName evidence="4">Putative integrase/recombinase protein</fullName>
    </submittedName>
</protein>
<dbReference type="InterPro" id="IPR011010">
    <property type="entry name" value="DNA_brk_join_enz"/>
</dbReference>
<dbReference type="CDD" id="cd00397">
    <property type="entry name" value="DNA_BRE_C"/>
    <property type="match status" value="1"/>
</dbReference>
<keyword evidence="4" id="KW-0496">Mitochondrion</keyword>
<dbReference type="InterPro" id="IPR013762">
    <property type="entry name" value="Integrase-like_cat_sf"/>
</dbReference>
<dbReference type="GO" id="GO:0006310">
    <property type="term" value="P:DNA recombination"/>
    <property type="evidence" value="ECO:0007669"/>
    <property type="project" value="UniProtKB-KW"/>
</dbReference>
<feature type="domain" description="Tyr recombinase" evidence="3">
    <location>
        <begin position="87"/>
        <end position="269"/>
    </location>
</feature>
<sequence length="276" mass="32534">MPQINKLENKLESVLKKDKDLQIIETPHNDPVVEIHYDKNPYVVITETQDSVRRIEQSVDQLQQVTREILHTIKTKRRDKQNTLPLRQPANNDVYFYLMSLQREFKEKNLQYSRFRVAVTLLWAAGLRVNEIRNITQDDIDSIIHHKSLQVYQPKTNKYRLILFTKQSCDQFRALENECTIVFNKYSTLSGGIAENSWIYFINSRLLEKTRHLGLNIKSHSFRVNFVTSLLKHAPLQIVSNLIGHTNISTTVKYDRYYPNKDETLNLLEKAFTTRK</sequence>
<dbReference type="InterPro" id="IPR002104">
    <property type="entry name" value="Integrase_catalytic"/>
</dbReference>
<dbReference type="PROSITE" id="PS51898">
    <property type="entry name" value="TYR_RECOMBINASE"/>
    <property type="match status" value="1"/>
</dbReference>
<evidence type="ECO:0000259" key="3">
    <source>
        <dbReference type="PROSITE" id="PS51898"/>
    </source>
</evidence>
<feature type="coiled-coil region" evidence="2">
    <location>
        <begin position="4"/>
        <end position="65"/>
    </location>
</feature>
<dbReference type="GO" id="GO:0003677">
    <property type="term" value="F:DNA binding"/>
    <property type="evidence" value="ECO:0007669"/>
    <property type="project" value="InterPro"/>
</dbReference>
<name>A0A0A6ZEJ2_AUXPR</name>
<dbReference type="EMBL" id="KY681419">
    <property type="protein sequence ID" value="ARV87641.1"/>
    <property type="molecule type" value="Genomic_DNA"/>
</dbReference>
<evidence type="ECO:0000256" key="1">
    <source>
        <dbReference type="ARBA" id="ARBA00023172"/>
    </source>
</evidence>
<dbReference type="KEGG" id="apro:ChprMp027"/>
<reference evidence="5" key="2">
    <citation type="submission" date="2017-02" db="EMBL/GenBank/DDBJ databases">
        <title>Whole genome sequencing of photosynthetic microalga Auxenochlorella protothecoides UTEX 2341.</title>
        <authorList>
            <person name="Patelou M."/>
            <person name="Skliros D."/>
            <person name="Kalliampakou K.I."/>
            <person name="Ioannidis N.E."/>
            <person name="Papazi A."/>
            <person name="Katharios P."/>
            <person name="Kotzabasis K."/>
            <person name="Flemetakis E."/>
        </authorList>
    </citation>
    <scope>NUCLEOTIDE SEQUENCE</scope>
    <source>
        <strain evidence="5">UTEX 2341</strain>
    </source>
</reference>
<dbReference type="EMBL" id="KC843974">
    <property type="protein sequence ID" value="AGN72430.1"/>
    <property type="molecule type" value="Genomic_DNA"/>
</dbReference>
<dbReference type="AlphaFoldDB" id="A0A0A6ZEJ2"/>
<evidence type="ECO:0000313" key="4">
    <source>
        <dbReference type="EMBL" id="AGN72430.1"/>
    </source>
</evidence>
<keyword evidence="1" id="KW-0233">DNA recombination</keyword>
<organism evidence="4">
    <name type="scientific">Auxenochlorella protothecoides</name>
    <name type="common">Green microalga</name>
    <name type="synonym">Chlorella protothecoides</name>
    <dbReference type="NCBI Taxonomy" id="3075"/>
    <lineage>
        <taxon>Eukaryota</taxon>
        <taxon>Viridiplantae</taxon>
        <taxon>Chlorophyta</taxon>
        <taxon>core chlorophytes</taxon>
        <taxon>Trebouxiophyceae</taxon>
        <taxon>Chlorellales</taxon>
        <taxon>Chlorellaceae</taxon>
        <taxon>Auxenochlorella</taxon>
    </lineage>
</organism>
<geneLocation type="mitochondrion" evidence="4"/>
<proteinExistence type="predicted"/>
<dbReference type="RefSeq" id="YP_009112918.1">
    <property type="nucleotide sequence ID" value="NC_026009.1"/>
</dbReference>
<gene>
    <name evidence="4" type="primary">int</name>
    <name evidence="5" type="ORF">BW920_0085</name>
    <name evidence="4" type="ORF">ChprMp027</name>
</gene>
<dbReference type="Gene3D" id="1.10.443.10">
    <property type="entry name" value="Intergrase catalytic core"/>
    <property type="match status" value="1"/>
</dbReference>
<dbReference type="Pfam" id="PF00589">
    <property type="entry name" value="Phage_integrase"/>
    <property type="match status" value="1"/>
</dbReference>
<evidence type="ECO:0000313" key="5">
    <source>
        <dbReference type="EMBL" id="ARV87641.1"/>
    </source>
</evidence>
<dbReference type="SUPFAM" id="SSF56349">
    <property type="entry name" value="DNA breaking-rejoining enzymes"/>
    <property type="match status" value="1"/>
</dbReference>
<evidence type="ECO:0000256" key="2">
    <source>
        <dbReference type="SAM" id="Coils"/>
    </source>
</evidence>